<dbReference type="EMBL" id="JAXOVC010000007">
    <property type="protein sequence ID" value="KAK4499103.1"/>
    <property type="molecule type" value="Genomic_DNA"/>
</dbReference>
<evidence type="ECO:0000313" key="1">
    <source>
        <dbReference type="EMBL" id="KAK4499103.1"/>
    </source>
</evidence>
<keyword evidence="2" id="KW-1185">Reference proteome</keyword>
<proteinExistence type="predicted"/>
<reference evidence="1 2" key="1">
    <citation type="journal article" date="2023" name="G3 (Bethesda)">
        <title>A chromosome-level genome assembly of Zasmidium syzygii isolated from banana leaves.</title>
        <authorList>
            <person name="van Westerhoven A.C."/>
            <person name="Mehrabi R."/>
            <person name="Talebi R."/>
            <person name="Steentjes M.B.F."/>
            <person name="Corcolon B."/>
            <person name="Chong P.A."/>
            <person name="Kema G.H.J."/>
            <person name="Seidl M.F."/>
        </authorList>
    </citation>
    <scope>NUCLEOTIDE SEQUENCE [LARGE SCALE GENOMIC DNA]</scope>
    <source>
        <strain evidence="1 2">P124</strain>
    </source>
</reference>
<name>A0ABR0EDE0_ZASCE</name>
<accession>A0ABR0EDE0</accession>
<dbReference type="Proteomes" id="UP001305779">
    <property type="component" value="Unassembled WGS sequence"/>
</dbReference>
<gene>
    <name evidence="1" type="ORF">PRZ48_009615</name>
</gene>
<sequence>MSSDSDSSDVFNDMWSSSAPTYTTATPFSWDLQNSLLNQYTFPLDQAPSHPHDVLPTPFDPMDMTMGAPPTAPMMARNFSNATHLTTMSDLTLSSDTSTASSMHEAVHSELTNLTTFAESMERKFDAVVRARLQYRDVYSEFGVPVDEIEGASSSMPGLGSSPVDRILGAGGVQAGKGGVPSPDVNELAFYYSLAELKRRLKWVREDVGSLMGGNPALAC</sequence>
<protein>
    <submittedName>
        <fullName evidence="1">Uncharacterized protein</fullName>
    </submittedName>
</protein>
<comment type="caution">
    <text evidence="1">The sequence shown here is derived from an EMBL/GenBank/DDBJ whole genome shotgun (WGS) entry which is preliminary data.</text>
</comment>
<evidence type="ECO:0000313" key="2">
    <source>
        <dbReference type="Proteomes" id="UP001305779"/>
    </source>
</evidence>
<organism evidence="1 2">
    <name type="scientific">Zasmidium cellare</name>
    <name type="common">Wine cellar mold</name>
    <name type="synonym">Racodium cellare</name>
    <dbReference type="NCBI Taxonomy" id="395010"/>
    <lineage>
        <taxon>Eukaryota</taxon>
        <taxon>Fungi</taxon>
        <taxon>Dikarya</taxon>
        <taxon>Ascomycota</taxon>
        <taxon>Pezizomycotina</taxon>
        <taxon>Dothideomycetes</taxon>
        <taxon>Dothideomycetidae</taxon>
        <taxon>Mycosphaerellales</taxon>
        <taxon>Mycosphaerellaceae</taxon>
        <taxon>Zasmidium</taxon>
    </lineage>
</organism>